<sequence>MEYSYPFSLEWSSQEIVDVIAFFQAIEKAYETGVKREVVLATYRRFKEIVPAMSEEKTYCREFEKDSGYTAYTIVKKAKEAPAKAIIKGEPKGNKRK</sequence>
<comment type="caution">
    <text evidence="1">The sequence shown here is derived from an EMBL/GenBank/DDBJ whole genome shotgun (WGS) entry which is preliminary data.</text>
</comment>
<organism evidence="1 2">
    <name type="scientific">Candidatus Kurthia intestinigallinarum</name>
    <dbReference type="NCBI Taxonomy" id="1562256"/>
    <lineage>
        <taxon>Bacteria</taxon>
        <taxon>Bacillati</taxon>
        <taxon>Bacillota</taxon>
        <taxon>Bacilli</taxon>
        <taxon>Bacillales</taxon>
        <taxon>Caryophanaceae</taxon>
        <taxon>Kurthia</taxon>
    </lineage>
</organism>
<dbReference type="AlphaFoldDB" id="A0A433RTH9"/>
<name>A0A433RTH9_9BACL</name>
<protein>
    <submittedName>
        <fullName evidence="1">Uncharacterized protein</fullName>
    </submittedName>
</protein>
<evidence type="ECO:0000313" key="2">
    <source>
        <dbReference type="Proteomes" id="UP000288623"/>
    </source>
</evidence>
<dbReference type="InterPro" id="IPR023324">
    <property type="entry name" value="BH2638-like_sf"/>
</dbReference>
<proteinExistence type="predicted"/>
<dbReference type="SUPFAM" id="SSF158504">
    <property type="entry name" value="BH2638-like"/>
    <property type="match status" value="1"/>
</dbReference>
<dbReference type="EMBL" id="JTFC01000031">
    <property type="protein sequence ID" value="RUS55454.1"/>
    <property type="molecule type" value="Genomic_DNA"/>
</dbReference>
<dbReference type="PIRSF" id="PIRSF037260">
    <property type="entry name" value="UPF0223"/>
    <property type="match status" value="1"/>
</dbReference>
<dbReference type="Gene3D" id="1.10.220.80">
    <property type="entry name" value="BH2638-like"/>
    <property type="match status" value="1"/>
</dbReference>
<accession>A0A433RTH9</accession>
<dbReference type="Proteomes" id="UP000288623">
    <property type="component" value="Unassembled WGS sequence"/>
</dbReference>
<dbReference type="InterPro" id="IPR007920">
    <property type="entry name" value="UPF0223"/>
</dbReference>
<keyword evidence="2" id="KW-1185">Reference proteome</keyword>
<gene>
    <name evidence="1" type="ORF">QI30_10985</name>
</gene>
<dbReference type="RefSeq" id="WP_020189338.1">
    <property type="nucleotide sequence ID" value="NZ_JTFC01000031.1"/>
</dbReference>
<reference evidence="1 2" key="1">
    <citation type="submission" date="2014-11" db="EMBL/GenBank/DDBJ databases">
        <title>Genome sequence and analysis of novel Kurthia sp.</title>
        <authorList>
            <person name="Lawson J.N."/>
            <person name="Gonzalez J.E."/>
            <person name="Rinauldi L."/>
            <person name="Xuan Z."/>
            <person name="Firman A."/>
            <person name="Shaddox L."/>
            <person name="Trudeau A."/>
            <person name="Shah S."/>
            <person name="Reiman D."/>
        </authorList>
    </citation>
    <scope>NUCLEOTIDE SEQUENCE [LARGE SCALE GENOMIC DNA]</scope>
    <source>
        <strain evidence="1 2">3B1D</strain>
    </source>
</reference>
<dbReference type="OrthoDB" id="1649074at2"/>
<dbReference type="NCBIfam" id="NF003353">
    <property type="entry name" value="PRK04387.1"/>
    <property type="match status" value="1"/>
</dbReference>
<evidence type="ECO:0000313" key="1">
    <source>
        <dbReference type="EMBL" id="RUS55454.1"/>
    </source>
</evidence>
<dbReference type="Pfam" id="PF05256">
    <property type="entry name" value="UPF0223"/>
    <property type="match status" value="1"/>
</dbReference>